<dbReference type="FunFam" id="3.40.50.300:FF:000010">
    <property type="entry name" value="Chaperone clpB 1, putative"/>
    <property type="match status" value="1"/>
</dbReference>
<evidence type="ECO:0000256" key="5">
    <source>
        <dbReference type="PROSITE-ProRule" id="PRU01251"/>
    </source>
</evidence>
<feature type="domain" description="Clp R" evidence="8">
    <location>
        <begin position="109"/>
        <end position="248"/>
    </location>
</feature>
<dbReference type="SMART" id="SM00382">
    <property type="entry name" value="AAA"/>
    <property type="match status" value="2"/>
</dbReference>
<dbReference type="CDD" id="cd00009">
    <property type="entry name" value="AAA"/>
    <property type="match status" value="1"/>
</dbReference>
<keyword evidence="3" id="KW-0067">ATP-binding</keyword>
<dbReference type="Gene3D" id="4.10.860.10">
    <property type="entry name" value="UVR domain"/>
    <property type="match status" value="1"/>
</dbReference>
<dbReference type="GO" id="GO:0005737">
    <property type="term" value="C:cytoplasm"/>
    <property type="evidence" value="ECO:0007669"/>
    <property type="project" value="TreeGrafter"/>
</dbReference>
<dbReference type="PRINTS" id="PR00300">
    <property type="entry name" value="CLPPROTEASEA"/>
</dbReference>
<evidence type="ECO:0000259" key="8">
    <source>
        <dbReference type="PROSITE" id="PS51903"/>
    </source>
</evidence>
<dbReference type="Pfam" id="PF00004">
    <property type="entry name" value="AAA"/>
    <property type="match status" value="1"/>
</dbReference>
<organism evidence="9 10">
    <name type="scientific">Candidatus Gottesmanbacteria bacterium RIFCSPHIGHO2_01_FULL_40_15</name>
    <dbReference type="NCBI Taxonomy" id="1798376"/>
    <lineage>
        <taxon>Bacteria</taxon>
        <taxon>Candidatus Gottesmaniibacteriota</taxon>
    </lineage>
</organism>
<evidence type="ECO:0000256" key="6">
    <source>
        <dbReference type="SAM" id="Coils"/>
    </source>
</evidence>
<gene>
    <name evidence="9" type="ORF">A2777_03935</name>
</gene>
<dbReference type="InterPro" id="IPR050130">
    <property type="entry name" value="ClpA_ClpB"/>
</dbReference>
<dbReference type="Pfam" id="PF02861">
    <property type="entry name" value="Clp_N"/>
    <property type="match status" value="1"/>
</dbReference>
<dbReference type="SMART" id="SM01086">
    <property type="entry name" value="ClpB_D2-small"/>
    <property type="match status" value="1"/>
</dbReference>
<dbReference type="InterPro" id="IPR036628">
    <property type="entry name" value="Clp_N_dom_sf"/>
</dbReference>
<feature type="coiled-coil region" evidence="6">
    <location>
        <begin position="504"/>
        <end position="564"/>
    </location>
</feature>
<feature type="compositionally biased region" description="Pro residues" evidence="7">
    <location>
        <begin position="1380"/>
        <end position="1394"/>
    </location>
</feature>
<dbReference type="PANTHER" id="PTHR11638">
    <property type="entry name" value="ATP-DEPENDENT CLP PROTEASE"/>
    <property type="match status" value="1"/>
</dbReference>
<dbReference type="InterPro" id="IPR003959">
    <property type="entry name" value="ATPase_AAA_core"/>
</dbReference>
<dbReference type="InterPro" id="IPR018368">
    <property type="entry name" value="ClpA/B_CS1"/>
</dbReference>
<dbReference type="Gene3D" id="1.10.8.60">
    <property type="match status" value="2"/>
</dbReference>
<dbReference type="GO" id="GO:0005524">
    <property type="term" value="F:ATP binding"/>
    <property type="evidence" value="ECO:0007669"/>
    <property type="project" value="UniProtKB-KW"/>
</dbReference>
<proteinExistence type="predicted"/>
<evidence type="ECO:0000256" key="1">
    <source>
        <dbReference type="ARBA" id="ARBA00022737"/>
    </source>
</evidence>
<dbReference type="PROSITE" id="PS00870">
    <property type="entry name" value="CLPAB_1"/>
    <property type="match status" value="1"/>
</dbReference>
<evidence type="ECO:0000313" key="9">
    <source>
        <dbReference type="EMBL" id="OGG06993.1"/>
    </source>
</evidence>
<dbReference type="InterPro" id="IPR001270">
    <property type="entry name" value="ClpA/B"/>
</dbReference>
<dbReference type="InterPro" id="IPR004176">
    <property type="entry name" value="Clp_R_N"/>
</dbReference>
<dbReference type="Proteomes" id="UP000177354">
    <property type="component" value="Unassembled WGS sequence"/>
</dbReference>
<keyword evidence="1 5" id="KW-0677">Repeat</keyword>
<feature type="compositionally biased region" description="Low complexity" evidence="7">
    <location>
        <begin position="1341"/>
        <end position="1352"/>
    </location>
</feature>
<name>A0A1F5Z3Q3_9BACT</name>
<feature type="region of interest" description="Disordered" evidence="7">
    <location>
        <begin position="1299"/>
        <end position="1436"/>
    </location>
</feature>
<dbReference type="FunFam" id="3.40.50.300:FF:000025">
    <property type="entry name" value="ATP-dependent Clp protease subunit"/>
    <property type="match status" value="1"/>
</dbReference>
<feature type="compositionally biased region" description="Polar residues" evidence="7">
    <location>
        <begin position="64"/>
        <end position="96"/>
    </location>
</feature>
<dbReference type="Gene3D" id="1.10.1780.10">
    <property type="entry name" value="Clp, N-terminal domain"/>
    <property type="match status" value="1"/>
</dbReference>
<dbReference type="EMBL" id="MFJF01000012">
    <property type="protein sequence ID" value="OGG06993.1"/>
    <property type="molecule type" value="Genomic_DNA"/>
</dbReference>
<dbReference type="Pfam" id="PF17871">
    <property type="entry name" value="AAA_lid_9"/>
    <property type="match status" value="1"/>
</dbReference>
<feature type="compositionally biased region" description="Low complexity" evidence="7">
    <location>
        <begin position="1410"/>
        <end position="1419"/>
    </location>
</feature>
<dbReference type="Pfam" id="PF10431">
    <property type="entry name" value="ClpB_D2-small"/>
    <property type="match status" value="1"/>
</dbReference>
<dbReference type="InterPro" id="IPR003593">
    <property type="entry name" value="AAA+_ATPase"/>
</dbReference>
<sequence length="1436" mass="158803">MAFSFTKYFKKDSSGDPGQDSSQVQSTSVEVSQEESSQPSQSGSYSGIGNPPQGQAYSGIGNPQAPNQTTTAQKTTVSQSTSDGSQPAPKTSSEPSSIDMGKRVGMDVLSRLTQRANAVLMKSVDKVKELKGQYIDTEHILWGLLHDSSIYQLISDCKVVPSELQAMLEKNFKKGKYAGLPQFSPRVKRVLELSLSAARSLGYEFISPEHILLALSQEGEGVAAQVLTKFRLTTPVLNQKITGKKDLEHKKDDRKTTALEQFTEDLTAKAARGELDPVVGRSGEIERIIHILSRRTKNNPALIGDAGVGKTAIVEGLAQRIARGDVPETLLHKRVLLLDLMSLIAGARHRGEFEERLKNLIKEVKSAAGAIILFIDELHNMVGAGSGSEGTMDASNILKPSLARGELQVIGTTTVTEYRKYIEKDPALERRFQPVTVAEPSAETAIEMVTALRDKYEAFHRVKIPEDAIEAAVRLSQRYISDRYLPDKAVDLIDEASAAVRLPAISLPEEIKSAENKLKKLNHEFEEADKMGDAVRSESIKKEIEDEQKNLEKLQNDYQLKKSTTTNEVNPETIAGIVSRWTNIPVSRLTESEAVKLMDLEKIIHKRLIDQEEAVSAVAEAVRRGRAGLKSNKRPIGSFIFMGPTGVGKTELAKSIAEILFGSEEMMVRLDMSEYMEKHEVAKLIGAPPGYVGYEEGGQLTEAVRRRPYSVVLLDEIEKAHPDVFNILIQLLDDGRLTDNKGRTISFKNSIVICTSNLGSSIIQEEILSWGIKEVREIKPLIEKARIFKTFVVSPTGREMLTLDDLYFHKDPQDIKWKKGFLKDYFAGSIVTGMSLKEGEKLFPEDGLDTHTIAPDGSETITSADKVWFRTSTTGKEWRLSSILDQVKGHIVINAMPDKPDQQLPTAQISTHAFSLSNQEIITLGNRFWKRDNLQIKDWTTGSLMEYFANGVLLSDEPDSIVAQQNKPQPGKKDDTAHLIQKRDDKKMDKTEPLQFPVDLWDIHLFKPTGEEIIIFEGRFYMRINSSSVNWKAGPVEKLFSVIEVELPKSLSVKKEKPGGSVKVKQGYLKGRLINNNQVPEHETETDESDSDEKIGEELAFIPVKSETEIEIKENINDDKFEVLANRLMEELRKFFRPELLNRYDEVVIFRPLTKEHMLEIVDLQMNILKKQLYEQNIAINVTPVAKAYLTEIGFDPVFGARPLRRTIQREIENPISTYLIKSELAAGDTIDIDYDGQKLLFNIKKMHLKTPPPPPSSEDKSVDTYQCKNCGHEFEVPFGSPVSACPKCQSPAVSLFQPPPTGAAAPPVSGNTDQGNKTSGQDQGNPGLPQTPSSPPPASPDQSVPKSQPSQPDQPPSPPQVSEPPPFSSIQTPVITQQPSPPVQNPQPSPPVQNPLESYFAAGNQPVETGATPAAPTGQAKPVQEESAAVASATS</sequence>
<evidence type="ECO:0000256" key="2">
    <source>
        <dbReference type="ARBA" id="ARBA00022741"/>
    </source>
</evidence>
<evidence type="ECO:0000256" key="7">
    <source>
        <dbReference type="SAM" id="MobiDB-lite"/>
    </source>
</evidence>
<keyword evidence="4" id="KW-0143">Chaperone</keyword>
<dbReference type="InterPro" id="IPR019489">
    <property type="entry name" value="Clp_ATPase_C"/>
</dbReference>
<dbReference type="Gene3D" id="3.40.50.300">
    <property type="entry name" value="P-loop containing nucleotide triphosphate hydrolases"/>
    <property type="match status" value="2"/>
</dbReference>
<dbReference type="GO" id="GO:0016887">
    <property type="term" value="F:ATP hydrolysis activity"/>
    <property type="evidence" value="ECO:0007669"/>
    <property type="project" value="InterPro"/>
</dbReference>
<dbReference type="InterPro" id="IPR027417">
    <property type="entry name" value="P-loop_NTPase"/>
</dbReference>
<evidence type="ECO:0000256" key="4">
    <source>
        <dbReference type="ARBA" id="ARBA00023186"/>
    </source>
</evidence>
<evidence type="ECO:0000313" key="10">
    <source>
        <dbReference type="Proteomes" id="UP000177354"/>
    </source>
</evidence>
<keyword evidence="2" id="KW-0547">Nucleotide-binding</keyword>
<comment type="caution">
    <text evidence="9">The sequence shown here is derived from an EMBL/GenBank/DDBJ whole genome shotgun (WGS) entry which is preliminary data.</text>
</comment>
<feature type="compositionally biased region" description="Polar residues" evidence="7">
    <location>
        <begin position="1310"/>
        <end position="1325"/>
    </location>
</feature>
<dbReference type="Pfam" id="PF07724">
    <property type="entry name" value="AAA_2"/>
    <property type="match status" value="1"/>
</dbReference>
<dbReference type="SUPFAM" id="SSF52540">
    <property type="entry name" value="P-loop containing nucleoside triphosphate hydrolases"/>
    <property type="match status" value="3"/>
</dbReference>
<keyword evidence="6" id="KW-0175">Coiled coil</keyword>
<feature type="compositionally biased region" description="Low complexity" evidence="7">
    <location>
        <begin position="15"/>
        <end position="47"/>
    </location>
</feature>
<evidence type="ECO:0000256" key="3">
    <source>
        <dbReference type="ARBA" id="ARBA00022840"/>
    </source>
</evidence>
<protein>
    <recommendedName>
        <fullName evidence="8">Clp R domain-containing protein</fullName>
    </recommendedName>
</protein>
<reference evidence="9 10" key="1">
    <citation type="journal article" date="2016" name="Nat. Commun.">
        <title>Thousands of microbial genomes shed light on interconnected biogeochemical processes in an aquifer system.</title>
        <authorList>
            <person name="Anantharaman K."/>
            <person name="Brown C.T."/>
            <person name="Hug L.A."/>
            <person name="Sharon I."/>
            <person name="Castelle C.J."/>
            <person name="Probst A.J."/>
            <person name="Thomas B.C."/>
            <person name="Singh A."/>
            <person name="Wilkins M.J."/>
            <person name="Karaoz U."/>
            <person name="Brodie E.L."/>
            <person name="Williams K.H."/>
            <person name="Hubbard S.S."/>
            <person name="Banfield J.F."/>
        </authorList>
    </citation>
    <scope>NUCLEOTIDE SEQUENCE [LARGE SCALE GENOMIC DNA]</scope>
</reference>
<dbReference type="InterPro" id="IPR041546">
    <property type="entry name" value="ClpA/ClpB_AAA_lid"/>
</dbReference>
<accession>A0A1F5Z3Q3</accession>
<dbReference type="PROSITE" id="PS51903">
    <property type="entry name" value="CLP_R"/>
    <property type="match status" value="1"/>
</dbReference>
<dbReference type="GO" id="GO:0034605">
    <property type="term" value="P:cellular response to heat"/>
    <property type="evidence" value="ECO:0007669"/>
    <property type="project" value="TreeGrafter"/>
</dbReference>
<dbReference type="SUPFAM" id="SSF81923">
    <property type="entry name" value="Double Clp-N motif"/>
    <property type="match status" value="1"/>
</dbReference>
<dbReference type="PANTHER" id="PTHR11638:SF18">
    <property type="entry name" value="HEAT SHOCK PROTEIN 104"/>
    <property type="match status" value="1"/>
</dbReference>
<feature type="compositionally biased region" description="Pro residues" evidence="7">
    <location>
        <begin position="1353"/>
        <end position="1368"/>
    </location>
</feature>
<feature type="region of interest" description="Disordered" evidence="7">
    <location>
        <begin position="1"/>
        <end position="101"/>
    </location>
</feature>
<dbReference type="CDD" id="cd19499">
    <property type="entry name" value="RecA-like_ClpB_Hsp104-like"/>
    <property type="match status" value="1"/>
</dbReference>